<reference evidence="2" key="1">
    <citation type="submission" date="2022-10" db="EMBL/GenBank/DDBJ databases">
        <title>Two novel species of Flavobacterium.</title>
        <authorList>
            <person name="Liu Q."/>
            <person name="Xin Y.-H."/>
        </authorList>
    </citation>
    <scope>NUCLEOTIDE SEQUENCE</scope>
    <source>
        <strain evidence="2">LS1R47</strain>
    </source>
</reference>
<sequence length="231" mass="27475">MFYKKIIYVWVLFSCALAYSQSVSEVFQKLGKQYSIPKPLQYKSSYALYKDFDSKKIEESYNGIFYKNEFNEVYMKIGDSEILNLKKAYLKINHSEKAIQILNPMDNYLGDFDMKPLFDLCTIEKFLDYKTYWEITMVAKSYSSLPYSKIVVQITKNYFLQKQIFYYNTAVNFSKDYRSPDSHYPRLEVTNMNYNRNPVKASIFNSSTYFTISGKKQIILSERLKKYEIID</sequence>
<gene>
    <name evidence="2" type="ORF">OIU80_11720</name>
</gene>
<name>A0A9X2ZKX6_9FLAO</name>
<organism evidence="2 3">
    <name type="scientific">Flavobacterium frigoritolerans</name>
    <dbReference type="NCBI Taxonomy" id="2987686"/>
    <lineage>
        <taxon>Bacteria</taxon>
        <taxon>Pseudomonadati</taxon>
        <taxon>Bacteroidota</taxon>
        <taxon>Flavobacteriia</taxon>
        <taxon>Flavobacteriales</taxon>
        <taxon>Flavobacteriaceae</taxon>
        <taxon>Flavobacterium</taxon>
    </lineage>
</organism>
<dbReference type="Proteomes" id="UP001151133">
    <property type="component" value="Unassembled WGS sequence"/>
</dbReference>
<keyword evidence="3" id="KW-1185">Reference proteome</keyword>
<evidence type="ECO:0000313" key="3">
    <source>
        <dbReference type="Proteomes" id="UP001151133"/>
    </source>
</evidence>
<dbReference type="AlphaFoldDB" id="A0A9X2ZKX6"/>
<accession>A0A9X2ZKX6</accession>
<evidence type="ECO:0008006" key="4">
    <source>
        <dbReference type="Google" id="ProtNLM"/>
    </source>
</evidence>
<dbReference type="EMBL" id="JAOZEV010000008">
    <property type="protein sequence ID" value="MCV9932949.1"/>
    <property type="molecule type" value="Genomic_DNA"/>
</dbReference>
<feature type="chain" id="PRO_5040874881" description="GLPGLI family protein" evidence="1">
    <location>
        <begin position="21"/>
        <end position="231"/>
    </location>
</feature>
<evidence type="ECO:0000256" key="1">
    <source>
        <dbReference type="SAM" id="SignalP"/>
    </source>
</evidence>
<proteinExistence type="predicted"/>
<comment type="caution">
    <text evidence="2">The sequence shown here is derived from an EMBL/GenBank/DDBJ whole genome shotgun (WGS) entry which is preliminary data.</text>
</comment>
<feature type="signal peptide" evidence="1">
    <location>
        <begin position="1"/>
        <end position="20"/>
    </location>
</feature>
<protein>
    <recommendedName>
        <fullName evidence="4">GLPGLI family protein</fullName>
    </recommendedName>
</protein>
<keyword evidence="1" id="KW-0732">Signal</keyword>
<evidence type="ECO:0000313" key="2">
    <source>
        <dbReference type="EMBL" id="MCV9932949.1"/>
    </source>
</evidence>